<gene>
    <name evidence="1" type="ORF">CEXT_434291</name>
</gene>
<sequence>MRSKDGRKLPEEEDVRENFLAPAFTAGARTDESWHTNAARQSMHGEPFQVKKCLSDSFNSNRMGKISICCKSRDAQVFVFNSFY</sequence>
<proteinExistence type="predicted"/>
<evidence type="ECO:0000313" key="1">
    <source>
        <dbReference type="EMBL" id="GIZ01324.1"/>
    </source>
</evidence>
<protein>
    <submittedName>
        <fullName evidence="1">Uncharacterized protein</fullName>
    </submittedName>
</protein>
<name>A0AAV4Y356_CAEEX</name>
<dbReference type="EMBL" id="BPLR01001281">
    <property type="protein sequence ID" value="GIZ01324.1"/>
    <property type="molecule type" value="Genomic_DNA"/>
</dbReference>
<accession>A0AAV4Y356</accession>
<keyword evidence="2" id="KW-1185">Reference proteome</keyword>
<evidence type="ECO:0000313" key="2">
    <source>
        <dbReference type="Proteomes" id="UP001054945"/>
    </source>
</evidence>
<reference evidence="1 2" key="1">
    <citation type="submission" date="2021-06" db="EMBL/GenBank/DDBJ databases">
        <title>Caerostris extrusa draft genome.</title>
        <authorList>
            <person name="Kono N."/>
            <person name="Arakawa K."/>
        </authorList>
    </citation>
    <scope>NUCLEOTIDE SEQUENCE [LARGE SCALE GENOMIC DNA]</scope>
</reference>
<dbReference type="AlphaFoldDB" id="A0AAV4Y356"/>
<organism evidence="1 2">
    <name type="scientific">Caerostris extrusa</name>
    <name type="common">Bark spider</name>
    <name type="synonym">Caerostris bankana</name>
    <dbReference type="NCBI Taxonomy" id="172846"/>
    <lineage>
        <taxon>Eukaryota</taxon>
        <taxon>Metazoa</taxon>
        <taxon>Ecdysozoa</taxon>
        <taxon>Arthropoda</taxon>
        <taxon>Chelicerata</taxon>
        <taxon>Arachnida</taxon>
        <taxon>Araneae</taxon>
        <taxon>Araneomorphae</taxon>
        <taxon>Entelegynae</taxon>
        <taxon>Araneoidea</taxon>
        <taxon>Araneidae</taxon>
        <taxon>Caerostris</taxon>
    </lineage>
</organism>
<comment type="caution">
    <text evidence="1">The sequence shown here is derived from an EMBL/GenBank/DDBJ whole genome shotgun (WGS) entry which is preliminary data.</text>
</comment>
<dbReference type="Proteomes" id="UP001054945">
    <property type="component" value="Unassembled WGS sequence"/>
</dbReference>